<dbReference type="EMBL" id="MCGN01000002">
    <property type="protein sequence ID" value="ORZ00726.1"/>
    <property type="molecule type" value="Genomic_DNA"/>
</dbReference>
<dbReference type="InParanoid" id="A0A1X2HPB4"/>
<dbReference type="AlphaFoldDB" id="A0A1X2HPB4"/>
<keyword evidence="1" id="KW-0472">Membrane</keyword>
<organism evidence="2 3">
    <name type="scientific">Syncephalastrum racemosum</name>
    <name type="common">Filamentous fungus</name>
    <dbReference type="NCBI Taxonomy" id="13706"/>
    <lineage>
        <taxon>Eukaryota</taxon>
        <taxon>Fungi</taxon>
        <taxon>Fungi incertae sedis</taxon>
        <taxon>Mucoromycota</taxon>
        <taxon>Mucoromycotina</taxon>
        <taxon>Mucoromycetes</taxon>
        <taxon>Mucorales</taxon>
        <taxon>Syncephalastraceae</taxon>
        <taxon>Syncephalastrum</taxon>
    </lineage>
</organism>
<dbReference type="Proteomes" id="UP000242180">
    <property type="component" value="Unassembled WGS sequence"/>
</dbReference>
<evidence type="ECO:0000313" key="2">
    <source>
        <dbReference type="EMBL" id="ORZ00726.1"/>
    </source>
</evidence>
<sequence length="98" mass="10808">MRYPQPAARLGRLFSSLRASLYASLSFLSSFFLPYLTLCMSFVMKCSTSAFTFPISSLTPDALSHACTQQNSIHICMTHTTPHSSSAPVPSLLFFFTS</sequence>
<evidence type="ECO:0000313" key="3">
    <source>
        <dbReference type="Proteomes" id="UP000242180"/>
    </source>
</evidence>
<protein>
    <submittedName>
        <fullName evidence="2">Uncharacterized protein</fullName>
    </submittedName>
</protein>
<feature type="non-terminal residue" evidence="2">
    <location>
        <position position="98"/>
    </location>
</feature>
<proteinExistence type="predicted"/>
<keyword evidence="3" id="KW-1185">Reference proteome</keyword>
<keyword evidence="1" id="KW-0812">Transmembrane</keyword>
<feature type="transmembrane region" description="Helical" evidence="1">
    <location>
        <begin position="21"/>
        <end position="44"/>
    </location>
</feature>
<gene>
    <name evidence="2" type="ORF">BCR43DRAFT_485702</name>
</gene>
<reference evidence="2 3" key="1">
    <citation type="submission" date="2016-07" db="EMBL/GenBank/DDBJ databases">
        <title>Pervasive Adenine N6-methylation of Active Genes in Fungi.</title>
        <authorList>
            <consortium name="DOE Joint Genome Institute"/>
            <person name="Mondo S.J."/>
            <person name="Dannebaum R.O."/>
            <person name="Kuo R.C."/>
            <person name="Labutti K."/>
            <person name="Haridas S."/>
            <person name="Kuo A."/>
            <person name="Salamov A."/>
            <person name="Ahrendt S.R."/>
            <person name="Lipzen A."/>
            <person name="Sullivan W."/>
            <person name="Andreopoulos W.B."/>
            <person name="Clum A."/>
            <person name="Lindquist E."/>
            <person name="Daum C."/>
            <person name="Ramamoorthy G.K."/>
            <person name="Gryganskyi A."/>
            <person name="Culley D."/>
            <person name="Magnuson J.K."/>
            <person name="James T.Y."/>
            <person name="O'Malley M.A."/>
            <person name="Stajich J.E."/>
            <person name="Spatafora J.W."/>
            <person name="Visel A."/>
            <person name="Grigoriev I.V."/>
        </authorList>
    </citation>
    <scope>NUCLEOTIDE SEQUENCE [LARGE SCALE GENOMIC DNA]</scope>
    <source>
        <strain evidence="2 3">NRRL 2496</strain>
    </source>
</reference>
<evidence type="ECO:0000256" key="1">
    <source>
        <dbReference type="SAM" id="Phobius"/>
    </source>
</evidence>
<name>A0A1X2HPB4_SYNRA</name>
<keyword evidence="1" id="KW-1133">Transmembrane helix</keyword>
<comment type="caution">
    <text evidence="2">The sequence shown here is derived from an EMBL/GenBank/DDBJ whole genome shotgun (WGS) entry which is preliminary data.</text>
</comment>
<accession>A0A1X2HPB4</accession>